<dbReference type="AlphaFoldDB" id="A0A6S6S232"/>
<sequence>MADEDQTRLLELQMADLKASYGIAKDAPKSTTNNDRSENSRKIAALYEDAAEYEEELETFEKELEIVRNNEFKDIVNSLIETFPNYEGDYSKEVKALLEAYWTQFVEVDKTHPEEELQQIKKLELSEYSDELSTKVKNALIKRWEMLVNIKKEHVAEERAEMKLRGMKPDHIRKVYRKYHGLEV</sequence>
<evidence type="ECO:0000256" key="1">
    <source>
        <dbReference type="SAM" id="Coils"/>
    </source>
</evidence>
<proteinExistence type="predicted"/>
<feature type="coiled-coil region" evidence="1">
    <location>
        <begin position="36"/>
        <end position="70"/>
    </location>
</feature>
<evidence type="ECO:0000313" key="2">
    <source>
        <dbReference type="EMBL" id="CAA6798929.1"/>
    </source>
</evidence>
<name>A0A6S6S232_9BACT</name>
<reference evidence="2" key="1">
    <citation type="submission" date="2020-01" db="EMBL/GenBank/DDBJ databases">
        <authorList>
            <person name="Meier V. D."/>
            <person name="Meier V D."/>
        </authorList>
    </citation>
    <scope>NUCLEOTIDE SEQUENCE</scope>
    <source>
        <strain evidence="2">HLG_WM_MAG_06</strain>
    </source>
</reference>
<organism evidence="2">
    <name type="scientific">uncultured Sulfurovum sp</name>
    <dbReference type="NCBI Taxonomy" id="269237"/>
    <lineage>
        <taxon>Bacteria</taxon>
        <taxon>Pseudomonadati</taxon>
        <taxon>Campylobacterota</taxon>
        <taxon>Epsilonproteobacteria</taxon>
        <taxon>Campylobacterales</taxon>
        <taxon>Sulfurovaceae</taxon>
        <taxon>Sulfurovum</taxon>
        <taxon>environmental samples</taxon>
    </lineage>
</organism>
<gene>
    <name evidence="2" type="ORF">HELGO_WM2378</name>
</gene>
<protein>
    <submittedName>
        <fullName evidence="2">Uncharacterized protein</fullName>
    </submittedName>
</protein>
<dbReference type="EMBL" id="CACVAP010000011">
    <property type="protein sequence ID" value="CAA6798929.1"/>
    <property type="molecule type" value="Genomic_DNA"/>
</dbReference>
<accession>A0A6S6S232</accession>
<keyword evidence="1" id="KW-0175">Coiled coil</keyword>